<dbReference type="InterPro" id="IPR055260">
    <property type="entry name" value="Ndc80_CH"/>
</dbReference>
<dbReference type="PANTHER" id="PTHR10643:SF2">
    <property type="entry name" value="KINETOCHORE PROTEIN NDC80 HOMOLOG"/>
    <property type="match status" value="1"/>
</dbReference>
<evidence type="ECO:0000256" key="2">
    <source>
        <dbReference type="ARBA" id="ARBA00022454"/>
    </source>
</evidence>
<dbReference type="Gene3D" id="1.10.418.30">
    <property type="entry name" value="Ncd80 complex, Ncd80 subunit"/>
    <property type="match status" value="1"/>
</dbReference>
<evidence type="ECO:0000256" key="11">
    <source>
        <dbReference type="SAM" id="Coils"/>
    </source>
</evidence>
<dbReference type="OrthoDB" id="7459479at2759"/>
<comment type="subunit">
    <text evidence="10">Component of the NDC80 complex.</text>
</comment>
<dbReference type="STRING" id="857566.A0A1E3PPR7"/>
<evidence type="ECO:0000256" key="8">
    <source>
        <dbReference type="ARBA" id="ARBA00023306"/>
    </source>
</evidence>
<keyword evidence="9 10" id="KW-0137">Centromere</keyword>
<sequence>MSREPPFFDVFSASKRRRSISTGVRNSQALSTTNGYYPAATGSTPMKNPDGDYHQYNEPNLFGNRFMNSYNPRASMVSVPTIAGALPSRIPDAPMSLNRNRSSIAGSRPSNIGAPQRSNGSLLSPAKRAIKTMTSSRKSIAHLPPTNTNRGPAFSNNRRQSIYTGLTPAASTNINRRQSFHPATPAMHQPSINHNIPSALSTIPKDPRPLRDKAYQAEISQTIYEYLVNNKFDLEMKHPLLQKTVRSPTQKDFVLMYQFLYRRLDPEYNFVRGFDVEVFQSLRALGYPYVDTMSRNELSAVGQNWPPYLGLIYWLTEANMALDSLLDIEEDEEAEKSEEYLDKLTYEFTTKAYLNYLNNDDDYSQYEAELRMKIQEYNTGIVQLIDQTQAEADGLEQKDQELLIPANELEAAERKKAILDDDDLRVQEYINNLKDYKDRYTSLITKLEDQESENKMKLTSLRDRKKSIELEMSTRKITPSEIEQAKRQNTQLSVTVEKNYKQIKELSQSLKTKEQETREVHEELEPILQSYNLAAREISDIIHSLKGRIDHHLDIDFNIDLRDILDTDKLGMSAEKRLKGKNIWRDIRDKLKNLRTEARSSSTHFSGEYATLANKLNKMAEIIKGKIAVNEANSVTSAKNKRAYADKCRMMESCYNEKKAEVGRIENKIQATKAAFNKEHSQVIQSYGAIDEKHDDLAKSIDQARVEVVTQINDLVEFLAQRQDNIQHTFLEFESLIDEDLNEWEH</sequence>
<evidence type="ECO:0000259" key="13">
    <source>
        <dbReference type="Pfam" id="PF03801"/>
    </source>
</evidence>
<evidence type="ECO:0000256" key="9">
    <source>
        <dbReference type="ARBA" id="ARBA00023328"/>
    </source>
</evidence>
<evidence type="ECO:0000256" key="10">
    <source>
        <dbReference type="RuleBase" id="RU368072"/>
    </source>
</evidence>
<feature type="compositionally biased region" description="Polar residues" evidence="12">
    <location>
        <begin position="32"/>
        <end position="46"/>
    </location>
</feature>
<name>A0A1E3PPR7_9ASCO</name>
<dbReference type="GO" id="GO:0051301">
    <property type="term" value="P:cell division"/>
    <property type="evidence" value="ECO:0007669"/>
    <property type="project" value="UniProtKB-UniRule"/>
</dbReference>
<keyword evidence="4 10" id="KW-0498">Mitosis</keyword>
<keyword evidence="15" id="KW-1185">Reference proteome</keyword>
<evidence type="ECO:0000256" key="12">
    <source>
        <dbReference type="SAM" id="MobiDB-lite"/>
    </source>
</evidence>
<feature type="coiled-coil region" evidence="11">
    <location>
        <begin position="419"/>
        <end position="453"/>
    </location>
</feature>
<comment type="similarity">
    <text evidence="1 10">Belongs to the NDC80/HEC1 family.</text>
</comment>
<dbReference type="Proteomes" id="UP000095009">
    <property type="component" value="Unassembled WGS sequence"/>
</dbReference>
<feature type="region of interest" description="Disordered" evidence="12">
    <location>
        <begin position="32"/>
        <end position="52"/>
    </location>
</feature>
<dbReference type="InterPro" id="IPR038273">
    <property type="entry name" value="Ndc80_sf"/>
</dbReference>
<evidence type="ECO:0000256" key="7">
    <source>
        <dbReference type="ARBA" id="ARBA00023242"/>
    </source>
</evidence>
<reference evidence="14 15" key="1">
    <citation type="journal article" date="2016" name="Proc. Natl. Acad. Sci. U.S.A.">
        <title>Comparative genomics of biotechnologically important yeasts.</title>
        <authorList>
            <person name="Riley R."/>
            <person name="Haridas S."/>
            <person name="Wolfe K.H."/>
            <person name="Lopes M.R."/>
            <person name="Hittinger C.T."/>
            <person name="Goeker M."/>
            <person name="Salamov A.A."/>
            <person name="Wisecaver J.H."/>
            <person name="Long T.M."/>
            <person name="Calvey C.H."/>
            <person name="Aerts A.L."/>
            <person name="Barry K.W."/>
            <person name="Choi C."/>
            <person name="Clum A."/>
            <person name="Coughlan A.Y."/>
            <person name="Deshpande S."/>
            <person name="Douglass A.P."/>
            <person name="Hanson S.J."/>
            <person name="Klenk H.-P."/>
            <person name="LaButti K.M."/>
            <person name="Lapidus A."/>
            <person name="Lindquist E.A."/>
            <person name="Lipzen A.M."/>
            <person name="Meier-Kolthoff J.P."/>
            <person name="Ohm R.A."/>
            <person name="Otillar R.P."/>
            <person name="Pangilinan J.L."/>
            <person name="Peng Y."/>
            <person name="Rokas A."/>
            <person name="Rosa C.A."/>
            <person name="Scheuner C."/>
            <person name="Sibirny A.A."/>
            <person name="Slot J.C."/>
            <person name="Stielow J.B."/>
            <person name="Sun H."/>
            <person name="Kurtzman C.P."/>
            <person name="Blackwell M."/>
            <person name="Grigoriev I.V."/>
            <person name="Jeffries T.W."/>
        </authorList>
    </citation>
    <scope>NUCLEOTIDE SEQUENCE [LARGE SCALE GENOMIC DNA]</scope>
    <source>
        <strain evidence="14 15">DSM 6958</strain>
    </source>
</reference>
<accession>A0A1E3PPR7</accession>
<proteinExistence type="inferred from homology"/>
<protein>
    <recommendedName>
        <fullName evidence="10">Kinetochore protein NDC80</fullName>
    </recommendedName>
</protein>
<dbReference type="GO" id="GO:0031262">
    <property type="term" value="C:Ndc80 complex"/>
    <property type="evidence" value="ECO:0007669"/>
    <property type="project" value="UniProtKB-UniRule"/>
</dbReference>
<dbReference type="Pfam" id="PF03801">
    <property type="entry name" value="Ndc80_HEC"/>
    <property type="match status" value="1"/>
</dbReference>
<evidence type="ECO:0000256" key="5">
    <source>
        <dbReference type="ARBA" id="ARBA00022838"/>
    </source>
</evidence>
<keyword evidence="6 11" id="KW-0175">Coiled coil</keyword>
<keyword evidence="2 10" id="KW-0158">Chromosome</keyword>
<evidence type="ECO:0000256" key="3">
    <source>
        <dbReference type="ARBA" id="ARBA00022618"/>
    </source>
</evidence>
<evidence type="ECO:0000313" key="14">
    <source>
        <dbReference type="EMBL" id="ODQ67429.1"/>
    </source>
</evidence>
<dbReference type="InterPro" id="IPR005550">
    <property type="entry name" value="Kinetochore_Ndc80"/>
</dbReference>
<dbReference type="GO" id="GO:0005634">
    <property type="term" value="C:nucleus"/>
    <property type="evidence" value="ECO:0007669"/>
    <property type="project" value="UniProtKB-SubCell"/>
</dbReference>
<feature type="region of interest" description="Disordered" evidence="12">
    <location>
        <begin position="100"/>
        <end position="122"/>
    </location>
</feature>
<evidence type="ECO:0000256" key="6">
    <source>
        <dbReference type="ARBA" id="ARBA00023054"/>
    </source>
</evidence>
<dbReference type="EMBL" id="KV454407">
    <property type="protein sequence ID" value="ODQ67429.1"/>
    <property type="molecule type" value="Genomic_DNA"/>
</dbReference>
<feature type="compositionally biased region" description="Polar residues" evidence="12">
    <location>
        <begin position="100"/>
        <end position="110"/>
    </location>
</feature>
<keyword evidence="5 10" id="KW-0995">Kinetochore</keyword>
<keyword evidence="8 10" id="KW-0131">Cell cycle</keyword>
<evidence type="ECO:0000313" key="15">
    <source>
        <dbReference type="Proteomes" id="UP000095009"/>
    </source>
</evidence>
<dbReference type="AlphaFoldDB" id="A0A1E3PPR7"/>
<evidence type="ECO:0000256" key="4">
    <source>
        <dbReference type="ARBA" id="ARBA00022776"/>
    </source>
</evidence>
<dbReference type="GO" id="GO:0051315">
    <property type="term" value="P:attachment of mitotic spindle microtubules to kinetochore"/>
    <property type="evidence" value="ECO:0007669"/>
    <property type="project" value="UniProtKB-UniRule"/>
</dbReference>
<keyword evidence="3 10" id="KW-0132">Cell division</keyword>
<organism evidence="14 15">
    <name type="scientific">Nadsonia fulvescens var. elongata DSM 6958</name>
    <dbReference type="NCBI Taxonomy" id="857566"/>
    <lineage>
        <taxon>Eukaryota</taxon>
        <taxon>Fungi</taxon>
        <taxon>Dikarya</taxon>
        <taxon>Ascomycota</taxon>
        <taxon>Saccharomycotina</taxon>
        <taxon>Dipodascomycetes</taxon>
        <taxon>Dipodascales</taxon>
        <taxon>Dipodascales incertae sedis</taxon>
        <taxon>Nadsonia</taxon>
    </lineage>
</organism>
<feature type="domain" description="Kinetochore protein Ndc80 CH" evidence="13">
    <location>
        <begin position="176"/>
        <end position="322"/>
    </location>
</feature>
<feature type="coiled-coil region" evidence="11">
    <location>
        <begin position="496"/>
        <end position="523"/>
    </location>
</feature>
<comment type="function">
    <text evidence="10">Acts as a component of the essential kinetochore-associated NDC80 complex, which is required for chromosome segregation and spindle checkpoint activity.</text>
</comment>
<dbReference type="PANTHER" id="PTHR10643">
    <property type="entry name" value="KINETOCHORE PROTEIN NDC80"/>
    <property type="match status" value="1"/>
</dbReference>
<evidence type="ECO:0000256" key="1">
    <source>
        <dbReference type="ARBA" id="ARBA00007050"/>
    </source>
</evidence>
<gene>
    <name evidence="14" type="ORF">NADFUDRAFT_49860</name>
</gene>
<keyword evidence="7 10" id="KW-0539">Nucleus</keyword>
<dbReference type="FunFam" id="1.10.418.30:FF:000001">
    <property type="entry name" value="Probable kinetochore protein ndc80"/>
    <property type="match status" value="1"/>
</dbReference>
<comment type="subcellular location">
    <subcellularLocation>
        <location evidence="10">Chromosome</location>
        <location evidence="10">Centromere</location>
        <location evidence="10">Kinetochore</location>
    </subcellularLocation>
    <subcellularLocation>
        <location evidence="10">Nucleus</location>
    </subcellularLocation>
</comment>